<gene>
    <name evidence="1" type="ordered locus">BFO_2184</name>
</gene>
<dbReference type="STRING" id="203275.BFO_2184"/>
<evidence type="ECO:0000313" key="2">
    <source>
        <dbReference type="Proteomes" id="UP000005436"/>
    </source>
</evidence>
<dbReference type="Proteomes" id="UP000005436">
    <property type="component" value="Chromosome"/>
</dbReference>
<accession>G8UIN1</accession>
<dbReference type="KEGG" id="tfo:BFO_2184"/>
<dbReference type="AlphaFoldDB" id="G8UIN1"/>
<evidence type="ECO:0000313" key="1">
    <source>
        <dbReference type="EMBL" id="AEW20930.1"/>
    </source>
</evidence>
<dbReference type="PATRIC" id="fig|203275.8.peg.1985"/>
<name>G8UIN1_TANFA</name>
<protein>
    <submittedName>
        <fullName evidence="1">Uncharacterized protein</fullName>
    </submittedName>
</protein>
<dbReference type="EMBL" id="CP003191">
    <property type="protein sequence ID" value="AEW20930.1"/>
    <property type="molecule type" value="Genomic_DNA"/>
</dbReference>
<dbReference type="HOGENOM" id="CLU_3240724_0_0_10"/>
<reference evidence="2" key="1">
    <citation type="submission" date="2011-12" db="EMBL/GenBank/DDBJ databases">
        <title>Complete sequence of Tannerella forsythia ATCC 43037.</title>
        <authorList>
            <person name="Dewhirst F."/>
            <person name="Tanner A."/>
            <person name="Izard J."/>
            <person name="Brinkac L."/>
            <person name="Durkin A.S."/>
            <person name="Hostetler J."/>
            <person name="Shetty J."/>
            <person name="Torralba M."/>
            <person name="Gill S."/>
            <person name="Nelson K."/>
        </authorList>
    </citation>
    <scope>NUCLEOTIDE SEQUENCE [LARGE SCALE GENOMIC DNA]</scope>
    <source>
        <strain evidence="2">ATCC 43037 / JCM 10827 / CCUG 33226 / KCTC 5666 / FDC 338</strain>
    </source>
</reference>
<sequence length="43" mass="5066">MDLLNRQILDEFMEKLPAFVIQSEAKNLFLFLARFLTVFGMTN</sequence>
<keyword evidence="2" id="KW-1185">Reference proteome</keyword>
<proteinExistence type="predicted"/>
<organism evidence="1 2">
    <name type="scientific">Tannerella forsythia (strain ATCC 43037 / JCM 10827 / CCUG 21028 A / KCTC 5666 / FDC 338)</name>
    <name type="common">Bacteroides forsythus</name>
    <dbReference type="NCBI Taxonomy" id="203275"/>
    <lineage>
        <taxon>Bacteria</taxon>
        <taxon>Pseudomonadati</taxon>
        <taxon>Bacteroidota</taxon>
        <taxon>Bacteroidia</taxon>
        <taxon>Bacteroidales</taxon>
        <taxon>Tannerellaceae</taxon>
        <taxon>Tannerella</taxon>
    </lineage>
</organism>